<accession>A0ACC2BGR9</accession>
<organism evidence="1 2">
    <name type="scientific">Diphasiastrum complanatum</name>
    <name type="common">Issler's clubmoss</name>
    <name type="synonym">Lycopodium complanatum</name>
    <dbReference type="NCBI Taxonomy" id="34168"/>
    <lineage>
        <taxon>Eukaryota</taxon>
        <taxon>Viridiplantae</taxon>
        <taxon>Streptophyta</taxon>
        <taxon>Embryophyta</taxon>
        <taxon>Tracheophyta</taxon>
        <taxon>Lycopodiopsida</taxon>
        <taxon>Lycopodiales</taxon>
        <taxon>Lycopodiaceae</taxon>
        <taxon>Lycopodioideae</taxon>
        <taxon>Diphasiastrum</taxon>
    </lineage>
</organism>
<keyword evidence="2" id="KW-1185">Reference proteome</keyword>
<evidence type="ECO:0000313" key="1">
    <source>
        <dbReference type="EMBL" id="KAJ7528963.1"/>
    </source>
</evidence>
<name>A0ACC2BGR9_DIPCM</name>
<sequence length="295" mass="31216">MADGNTKPPVPVEIKVQSSSLATAIPSNSVEETFASNQNRSNLIDNLYDCIPTIHRRSSLYQKVGAEVIGTFILVFAGCGAAMIDAKSHGAITHFGVATSFGLVVMIMIYSIGHISGAHMNPAVTFAFAAVRHFPWKHVPVYIGAQVTAGISAAFCLRLILNPVANIGATLPAGSQIQSFVLEIIITYILMFVVSAVATDTRAIGELAGLAVGSTVGLNAIFAGPISGASMNPARSIGPAIAANNYRGIWLYLVGPTVGALAGAWSYNMIRLPEQEADLELQERRSKSFRRSNTP</sequence>
<protein>
    <submittedName>
        <fullName evidence="1">Uncharacterized protein</fullName>
    </submittedName>
</protein>
<gene>
    <name evidence="1" type="ORF">O6H91_15G027400</name>
</gene>
<dbReference type="Proteomes" id="UP001162992">
    <property type="component" value="Chromosome 15"/>
</dbReference>
<evidence type="ECO:0000313" key="2">
    <source>
        <dbReference type="Proteomes" id="UP001162992"/>
    </source>
</evidence>
<reference evidence="2" key="1">
    <citation type="journal article" date="2024" name="Proc. Natl. Acad. Sci. U.S.A.">
        <title>Extraordinary preservation of gene collinearity over three hundred million years revealed in homosporous lycophytes.</title>
        <authorList>
            <person name="Li C."/>
            <person name="Wickell D."/>
            <person name="Kuo L.Y."/>
            <person name="Chen X."/>
            <person name="Nie B."/>
            <person name="Liao X."/>
            <person name="Peng D."/>
            <person name="Ji J."/>
            <person name="Jenkins J."/>
            <person name="Williams M."/>
            <person name="Shu S."/>
            <person name="Plott C."/>
            <person name="Barry K."/>
            <person name="Rajasekar S."/>
            <person name="Grimwood J."/>
            <person name="Han X."/>
            <person name="Sun S."/>
            <person name="Hou Z."/>
            <person name="He W."/>
            <person name="Dai G."/>
            <person name="Sun C."/>
            <person name="Schmutz J."/>
            <person name="Leebens-Mack J.H."/>
            <person name="Li F.W."/>
            <person name="Wang L."/>
        </authorList>
    </citation>
    <scope>NUCLEOTIDE SEQUENCE [LARGE SCALE GENOMIC DNA]</scope>
    <source>
        <strain evidence="2">cv. PW_Plant_1</strain>
    </source>
</reference>
<comment type="caution">
    <text evidence="1">The sequence shown here is derived from an EMBL/GenBank/DDBJ whole genome shotgun (WGS) entry which is preliminary data.</text>
</comment>
<proteinExistence type="predicted"/>
<dbReference type="EMBL" id="CM055106">
    <property type="protein sequence ID" value="KAJ7528963.1"/>
    <property type="molecule type" value="Genomic_DNA"/>
</dbReference>